<feature type="chain" id="PRO_5011783448" description="Helicase/secretion neighborhood TadE-like protein" evidence="1">
    <location>
        <begin position="36"/>
        <end position="128"/>
    </location>
</feature>
<dbReference type="AlphaFoldDB" id="A0A1H8HBH8"/>
<reference evidence="2 3" key="1">
    <citation type="submission" date="2016-10" db="EMBL/GenBank/DDBJ databases">
        <authorList>
            <person name="de Groot N.N."/>
        </authorList>
    </citation>
    <scope>NUCLEOTIDE SEQUENCE [LARGE SCALE GENOMIC DNA]</scope>
    <source>
        <strain evidence="2 3">DSM 16213</strain>
    </source>
</reference>
<keyword evidence="1" id="KW-0732">Signal</keyword>
<protein>
    <recommendedName>
        <fullName evidence="4">Helicase/secretion neighborhood TadE-like protein</fullName>
    </recommendedName>
</protein>
<name>A0A1H8HBH8_9RHOB</name>
<dbReference type="EMBL" id="FOCI01000020">
    <property type="protein sequence ID" value="SEN53611.1"/>
    <property type="molecule type" value="Genomic_DNA"/>
</dbReference>
<organism evidence="2 3">
    <name type="scientific">Loktanella fryxellensis</name>
    <dbReference type="NCBI Taxonomy" id="245187"/>
    <lineage>
        <taxon>Bacteria</taxon>
        <taxon>Pseudomonadati</taxon>
        <taxon>Pseudomonadota</taxon>
        <taxon>Alphaproteobacteria</taxon>
        <taxon>Rhodobacterales</taxon>
        <taxon>Roseobacteraceae</taxon>
        <taxon>Loktanella</taxon>
    </lineage>
</organism>
<evidence type="ECO:0000256" key="1">
    <source>
        <dbReference type="SAM" id="SignalP"/>
    </source>
</evidence>
<gene>
    <name evidence="2" type="ORF">SAMN04488003_12032</name>
</gene>
<accession>A0A1H8HBH8</accession>
<evidence type="ECO:0008006" key="4">
    <source>
        <dbReference type="Google" id="ProtNLM"/>
    </source>
</evidence>
<evidence type="ECO:0000313" key="2">
    <source>
        <dbReference type="EMBL" id="SEN53611.1"/>
    </source>
</evidence>
<dbReference type="STRING" id="245187.SAMN04488003_12032"/>
<sequence>MQRMLTASRHSRLSLLFALLAALSVATGGVQRAQAAGDMIRAEMLMAPLLALGGTVADLCADGDGTAGHHADCVASCLTTVAAVAPGAMVAGPWWVLLRPVVAPRDVPAVVVTRAPPGPPVRAPPAGV</sequence>
<dbReference type="Proteomes" id="UP000199585">
    <property type="component" value="Unassembled WGS sequence"/>
</dbReference>
<evidence type="ECO:0000313" key="3">
    <source>
        <dbReference type="Proteomes" id="UP000199585"/>
    </source>
</evidence>
<feature type="signal peptide" evidence="1">
    <location>
        <begin position="1"/>
        <end position="35"/>
    </location>
</feature>
<dbReference type="RefSeq" id="WP_089904593.1">
    <property type="nucleotide sequence ID" value="NZ_FOCI01000020.1"/>
</dbReference>
<proteinExistence type="predicted"/>
<keyword evidence="3" id="KW-1185">Reference proteome</keyword>